<keyword evidence="2" id="KW-1185">Reference proteome</keyword>
<name>V7I5Q2_9CLOT</name>
<gene>
    <name evidence="1" type="ORF">T472_0211505</name>
</gene>
<dbReference type="RefSeq" id="WP_023388902.1">
    <property type="nucleotide sequence ID" value="NZ_AXUN02000180.1"/>
</dbReference>
<protein>
    <submittedName>
        <fullName evidence="1">Uncharacterized protein</fullName>
    </submittedName>
</protein>
<dbReference type="EMBL" id="AXUN02000180">
    <property type="protein sequence ID" value="ETA80524.1"/>
    <property type="molecule type" value="Genomic_DNA"/>
</dbReference>
<dbReference type="AlphaFoldDB" id="V7I5Q2"/>
<dbReference type="Proteomes" id="UP000017747">
    <property type="component" value="Unassembled WGS sequence"/>
</dbReference>
<dbReference type="eggNOG" id="COG2849">
    <property type="taxonomic scope" value="Bacteria"/>
</dbReference>
<evidence type="ECO:0000313" key="1">
    <source>
        <dbReference type="EMBL" id="ETA80524.1"/>
    </source>
</evidence>
<organism evidence="1 2">
    <name type="scientific">Youngiibacter fragilis 232.1</name>
    <dbReference type="NCBI Taxonomy" id="994573"/>
    <lineage>
        <taxon>Bacteria</taxon>
        <taxon>Bacillati</taxon>
        <taxon>Bacillota</taxon>
        <taxon>Clostridia</taxon>
        <taxon>Eubacteriales</taxon>
        <taxon>Clostridiaceae</taxon>
        <taxon>Youngiibacter</taxon>
    </lineage>
</organism>
<proteinExistence type="predicted"/>
<reference evidence="1 2" key="1">
    <citation type="journal article" date="2014" name="Genome Announc.">
        <title>Genome Sequence of Youngiibacter fragilis, the Type Strain of the Genus Youngiibacter.</title>
        <authorList>
            <person name="Wawrik C.B."/>
            <person name="Callaghan A.V."/>
            <person name="Stamps B.W."/>
            <person name="Wawrik B."/>
        </authorList>
    </citation>
    <scope>NUCLEOTIDE SEQUENCE [LARGE SCALE GENOMIC DNA]</scope>
    <source>
        <strain evidence="1 2">232.1</strain>
    </source>
</reference>
<evidence type="ECO:0000313" key="2">
    <source>
        <dbReference type="Proteomes" id="UP000017747"/>
    </source>
</evidence>
<accession>V7I5Q2</accession>
<dbReference type="STRING" id="994573.T472_0211505"/>
<comment type="caution">
    <text evidence="1">The sequence shown here is derived from an EMBL/GenBank/DDBJ whole genome shotgun (WGS) entry which is preliminary data.</text>
</comment>
<sequence>MTIYETLHGVTSYITDEDANVKSCLLCEVNILETAFGRLVPKWKEDIRKKGIPSLSFYPGGVLKSVALEEQTLVSTPLGKLPAEFLTFYPGGELRRIFPCNGKITAYWSEEEEAALCPTLSFALHCGAFRAKVTAIHFYPSGALRSMSLWPDETVVLRAFQGFMPTRIGFSLYEGGALESVEPPYPMSIDTPIGAISAFDPHALGVHGDSNSLAYNQDGSLRSITTADSKIEVITPDRQSIFFAPSKRQDSLLDDRTVVVPVRISFTSDSITFDNGVDIKTFSLIECCFRIFSADSLIAMGSGNTDCSDCSTCNRCG</sequence>
<dbReference type="OrthoDB" id="594021at2"/>